<dbReference type="SUPFAM" id="SSF56112">
    <property type="entry name" value="Protein kinase-like (PK-like)"/>
    <property type="match status" value="1"/>
</dbReference>
<evidence type="ECO:0000256" key="3">
    <source>
        <dbReference type="ARBA" id="ARBA00022840"/>
    </source>
</evidence>
<proteinExistence type="predicted"/>
<dbReference type="Gene3D" id="3.30.200.20">
    <property type="entry name" value="Phosphorylase Kinase, domain 1"/>
    <property type="match status" value="1"/>
</dbReference>
<dbReference type="InterPro" id="IPR017441">
    <property type="entry name" value="Protein_kinase_ATP_BS"/>
</dbReference>
<protein>
    <recommendedName>
        <fullName evidence="1">non-specific serine/threonine protein kinase</fullName>
        <ecNumber evidence="1">2.7.11.1</ecNumber>
    </recommendedName>
</protein>
<dbReference type="PROSITE" id="PS00108">
    <property type="entry name" value="PROTEIN_KINASE_ST"/>
    <property type="match status" value="1"/>
</dbReference>
<evidence type="ECO:0000256" key="2">
    <source>
        <dbReference type="ARBA" id="ARBA00022741"/>
    </source>
</evidence>
<keyword evidence="2" id="KW-0547">Nucleotide-binding</keyword>
<sequence length="326" mass="38039">MDSRTFIANKYVILEEIGRGNFGIVHKGEHVKSRMPVAIKMEPAASEYNTIKYEATILNYLYNNGCRVIPSVLWYGIYRDYKCLTMDYCDQTVQKYLQIAREKSAGSPFDYLKHVINIITNMVGIVAQVHKHQIIHRDIKPENFMIKGGELYIIDFGIASAVSNLEEIAREPSRETIIGSPKYISYFVHQGYEPMYRDDLISVGYCFFYFVLGSVPWTNISISLENNTQHGYQEIHVLHEKNQIRKKWKEWKNIEKILDSISKTYIEPDSAKYTPPPGREAPAEKISPDFKKLFMNIFEYFALCYNMQLDERPFYEELCQVLQKVV</sequence>
<dbReference type="PANTHER" id="PTHR11909">
    <property type="entry name" value="CASEIN KINASE-RELATED"/>
    <property type="match status" value="1"/>
</dbReference>
<reference evidence="5" key="1">
    <citation type="journal article" date="2020" name="Nature">
        <title>Giant virus diversity and host interactions through global metagenomics.</title>
        <authorList>
            <person name="Schulz F."/>
            <person name="Roux S."/>
            <person name="Paez-Espino D."/>
            <person name="Jungbluth S."/>
            <person name="Walsh D.A."/>
            <person name="Denef V.J."/>
            <person name="McMahon K.D."/>
            <person name="Konstantinidis K.T."/>
            <person name="Eloe-Fadrosh E.A."/>
            <person name="Kyrpides N.C."/>
            <person name="Woyke T."/>
        </authorList>
    </citation>
    <scope>NUCLEOTIDE SEQUENCE</scope>
    <source>
        <strain evidence="5">GVMAG-M-3300023184-105</strain>
    </source>
</reference>
<evidence type="ECO:0000259" key="4">
    <source>
        <dbReference type="PROSITE" id="PS50011"/>
    </source>
</evidence>
<dbReference type="Gene3D" id="1.10.510.10">
    <property type="entry name" value="Transferase(Phosphotransferase) domain 1"/>
    <property type="match status" value="1"/>
</dbReference>
<accession>A0A6C0HI67</accession>
<name>A0A6C0HI67_9ZZZZ</name>
<dbReference type="PROSITE" id="PS00107">
    <property type="entry name" value="PROTEIN_KINASE_ATP"/>
    <property type="match status" value="1"/>
</dbReference>
<keyword evidence="3" id="KW-0067">ATP-binding</keyword>
<dbReference type="InterPro" id="IPR011009">
    <property type="entry name" value="Kinase-like_dom_sf"/>
</dbReference>
<dbReference type="SMART" id="SM00220">
    <property type="entry name" value="S_TKc"/>
    <property type="match status" value="1"/>
</dbReference>
<dbReference type="Pfam" id="PF00069">
    <property type="entry name" value="Pkinase"/>
    <property type="match status" value="1"/>
</dbReference>
<dbReference type="PROSITE" id="PS50011">
    <property type="entry name" value="PROTEIN_KINASE_DOM"/>
    <property type="match status" value="1"/>
</dbReference>
<dbReference type="GO" id="GO:0004674">
    <property type="term" value="F:protein serine/threonine kinase activity"/>
    <property type="evidence" value="ECO:0007669"/>
    <property type="project" value="UniProtKB-EC"/>
</dbReference>
<dbReference type="GO" id="GO:0005524">
    <property type="term" value="F:ATP binding"/>
    <property type="evidence" value="ECO:0007669"/>
    <property type="project" value="UniProtKB-KW"/>
</dbReference>
<dbReference type="EMBL" id="MN739956">
    <property type="protein sequence ID" value="QHT79855.1"/>
    <property type="molecule type" value="Genomic_DNA"/>
</dbReference>
<dbReference type="InterPro" id="IPR050235">
    <property type="entry name" value="CK1_Ser-Thr_kinase"/>
</dbReference>
<dbReference type="InterPro" id="IPR008271">
    <property type="entry name" value="Ser/Thr_kinase_AS"/>
</dbReference>
<evidence type="ECO:0000313" key="5">
    <source>
        <dbReference type="EMBL" id="QHT79855.1"/>
    </source>
</evidence>
<organism evidence="5">
    <name type="scientific">viral metagenome</name>
    <dbReference type="NCBI Taxonomy" id="1070528"/>
    <lineage>
        <taxon>unclassified sequences</taxon>
        <taxon>metagenomes</taxon>
        <taxon>organismal metagenomes</taxon>
    </lineage>
</organism>
<dbReference type="EC" id="2.7.11.1" evidence="1"/>
<evidence type="ECO:0000256" key="1">
    <source>
        <dbReference type="ARBA" id="ARBA00012513"/>
    </source>
</evidence>
<feature type="domain" description="Protein kinase" evidence="4">
    <location>
        <begin position="11"/>
        <end position="326"/>
    </location>
</feature>
<dbReference type="AlphaFoldDB" id="A0A6C0HI67"/>
<dbReference type="InterPro" id="IPR000719">
    <property type="entry name" value="Prot_kinase_dom"/>
</dbReference>